<keyword evidence="3" id="KW-1185">Reference proteome</keyword>
<comment type="caution">
    <text evidence="2">The sequence shown here is derived from an EMBL/GenBank/DDBJ whole genome shotgun (WGS) entry which is preliminary data.</text>
</comment>
<gene>
    <name evidence="2" type="ORF">ECANGB1_916</name>
</gene>
<evidence type="ECO:0000313" key="2">
    <source>
        <dbReference type="EMBL" id="ORD94316.1"/>
    </source>
</evidence>
<name>A0A1Y1S7A7_9MICR</name>
<dbReference type="VEuPathDB" id="MicrosporidiaDB:ECANGB1_916"/>
<sequence>MFVSLAFLMNDIYALIEVLEPTRNYRTASFIMAAKNTVQFMTASVYGLTKTSKWERIKSSDIQIKMEIMLGDKLMFRDRKTALETNYFYTTPVDGKYYVIFTLHGTRLKEYGKIGIDAKTFSGEESMPVIVSNGDVELTKAENFIKSVLEYAKKNLTLQDVDFEDDKHYKDIFDGILRTAVFLLVLKVIATLFTLFYSNWKTKQFFKTEKITQ</sequence>
<feature type="transmembrane region" description="Helical" evidence="1">
    <location>
        <begin position="176"/>
        <end position="197"/>
    </location>
</feature>
<protein>
    <recommendedName>
        <fullName evidence="4">GOLD domain-containing protein</fullName>
    </recommendedName>
</protein>
<keyword evidence="1" id="KW-0812">Transmembrane</keyword>
<keyword evidence="1" id="KW-1133">Transmembrane helix</keyword>
<dbReference type="AlphaFoldDB" id="A0A1Y1S7A7"/>
<organism evidence="2 3">
    <name type="scientific">Enterospora canceri</name>
    <dbReference type="NCBI Taxonomy" id="1081671"/>
    <lineage>
        <taxon>Eukaryota</taxon>
        <taxon>Fungi</taxon>
        <taxon>Fungi incertae sedis</taxon>
        <taxon>Microsporidia</taxon>
        <taxon>Enterocytozoonidae</taxon>
        <taxon>Enterospora</taxon>
    </lineage>
</organism>
<proteinExistence type="predicted"/>
<reference evidence="2 3" key="1">
    <citation type="journal article" date="2017" name="Environ. Microbiol.">
        <title>Decay of the glycolytic pathway and adaptation to intranuclear parasitism within Enterocytozoonidae microsporidia.</title>
        <authorList>
            <person name="Wiredu Boakye D."/>
            <person name="Jaroenlak P."/>
            <person name="Prachumwat A."/>
            <person name="Williams T.A."/>
            <person name="Bateman K.S."/>
            <person name="Itsathitphaisarn O."/>
            <person name="Sritunyalucksana K."/>
            <person name="Paszkiewicz K.H."/>
            <person name="Moore K.A."/>
            <person name="Stentiford G.D."/>
            <person name="Williams B.A."/>
        </authorList>
    </citation>
    <scope>NUCLEOTIDE SEQUENCE [LARGE SCALE GENOMIC DNA]</scope>
    <source>
        <strain evidence="2 3">GB1</strain>
    </source>
</reference>
<evidence type="ECO:0008006" key="4">
    <source>
        <dbReference type="Google" id="ProtNLM"/>
    </source>
</evidence>
<dbReference type="EMBL" id="LWDP01000025">
    <property type="protein sequence ID" value="ORD94316.1"/>
    <property type="molecule type" value="Genomic_DNA"/>
</dbReference>
<evidence type="ECO:0000256" key="1">
    <source>
        <dbReference type="SAM" id="Phobius"/>
    </source>
</evidence>
<evidence type="ECO:0000313" key="3">
    <source>
        <dbReference type="Proteomes" id="UP000192639"/>
    </source>
</evidence>
<keyword evidence="1" id="KW-0472">Membrane</keyword>
<dbReference type="OrthoDB" id="2193035at2759"/>
<accession>A0A1Y1S7A7</accession>
<dbReference type="Proteomes" id="UP000192639">
    <property type="component" value="Unassembled WGS sequence"/>
</dbReference>